<comment type="caution">
    <text evidence="2">The sequence shown here is derived from an EMBL/GenBank/DDBJ whole genome shotgun (WGS) entry which is preliminary data.</text>
</comment>
<dbReference type="PROSITE" id="PS51725">
    <property type="entry name" value="ABM"/>
    <property type="match status" value="2"/>
</dbReference>
<accession>A0A109DEB4</accession>
<feature type="domain" description="ABM" evidence="1">
    <location>
        <begin position="8"/>
        <end position="95"/>
    </location>
</feature>
<keyword evidence="2" id="KW-0503">Monooxygenase</keyword>
<keyword evidence="2" id="KW-0560">Oxidoreductase</keyword>
<dbReference type="PATRIC" id="fig|47770.28.peg.454"/>
<protein>
    <submittedName>
        <fullName evidence="2">Antibiotic biosynthesis monooxygenase</fullName>
    </submittedName>
</protein>
<dbReference type="AlphaFoldDB" id="A0A109DEB4"/>
<dbReference type="InterPro" id="IPR050744">
    <property type="entry name" value="AI-2_Isomerase_LsrG"/>
</dbReference>
<organism evidence="2 3">
    <name type="scientific">Lactobacillus crispatus</name>
    <dbReference type="NCBI Taxonomy" id="47770"/>
    <lineage>
        <taxon>Bacteria</taxon>
        <taxon>Bacillati</taxon>
        <taxon>Bacillota</taxon>
        <taxon>Bacilli</taxon>
        <taxon>Lactobacillales</taxon>
        <taxon>Lactobacillaceae</taxon>
        <taxon>Lactobacillus</taxon>
    </lineage>
</organism>
<proteinExistence type="predicted"/>
<dbReference type="GO" id="GO:0004497">
    <property type="term" value="F:monooxygenase activity"/>
    <property type="evidence" value="ECO:0007669"/>
    <property type="project" value="UniProtKB-KW"/>
</dbReference>
<dbReference type="InterPro" id="IPR007138">
    <property type="entry name" value="ABM_dom"/>
</dbReference>
<evidence type="ECO:0000313" key="3">
    <source>
        <dbReference type="Proteomes" id="UP000067598"/>
    </source>
</evidence>
<dbReference type="Proteomes" id="UP000067598">
    <property type="component" value="Unassembled WGS sequence"/>
</dbReference>
<name>A0A109DEB4_9LACO</name>
<dbReference type="PANTHER" id="PTHR33336:SF3">
    <property type="entry name" value="ABM DOMAIN-CONTAINING PROTEIN"/>
    <property type="match status" value="1"/>
</dbReference>
<dbReference type="RefSeq" id="WP_060462053.1">
    <property type="nucleotide sequence ID" value="NZ_AP025162.1"/>
</dbReference>
<gene>
    <name evidence="2" type="ORF">AEL95_05295</name>
</gene>
<evidence type="ECO:0000259" key="1">
    <source>
        <dbReference type="PROSITE" id="PS51725"/>
    </source>
</evidence>
<dbReference type="Pfam" id="PF03992">
    <property type="entry name" value="ABM"/>
    <property type="match status" value="2"/>
</dbReference>
<evidence type="ECO:0000313" key="2">
    <source>
        <dbReference type="EMBL" id="KWU03862.1"/>
    </source>
</evidence>
<dbReference type="Gene3D" id="3.30.70.100">
    <property type="match status" value="1"/>
</dbReference>
<feature type="domain" description="ABM" evidence="1">
    <location>
        <begin position="116"/>
        <end position="205"/>
    </location>
</feature>
<dbReference type="PANTHER" id="PTHR33336">
    <property type="entry name" value="QUINOL MONOOXYGENASE YGIN-RELATED"/>
    <property type="match status" value="1"/>
</dbReference>
<reference evidence="2 3" key="1">
    <citation type="journal article" date="2016" name="Microbiology (Mosc.)">
        <title>Comparison of Lactobacillus crispatus isolates from Lactobacillus-dominated vaginal microbiomes with isolates from microbiomes containing bacterial vaginosis-associated bacteria.</title>
        <authorList>
            <person name="Abdelmaksoud A.A."/>
            <person name="Koparde V.N."/>
            <person name="Sheth N.U."/>
            <person name="Serrano M.G."/>
            <person name="Glascock A.L."/>
            <person name="Fettweis J.M."/>
            <person name="Strauss Iii J.F."/>
            <person name="Buck G.A."/>
            <person name="Jefferson K.K."/>
        </authorList>
    </citation>
    <scope>NUCLEOTIDE SEQUENCE [LARGE SCALE GENOMIC DNA]</scope>
    <source>
        <strain evidence="2 3">VMC3</strain>
    </source>
</reference>
<dbReference type="InterPro" id="IPR011008">
    <property type="entry name" value="Dimeric_a/b-barrel"/>
</dbReference>
<dbReference type="SUPFAM" id="SSF54909">
    <property type="entry name" value="Dimeric alpha+beta barrel"/>
    <property type="match status" value="2"/>
</dbReference>
<dbReference type="EMBL" id="LJGP01000017">
    <property type="protein sequence ID" value="KWU03862.1"/>
    <property type="molecule type" value="Genomic_DNA"/>
</dbReference>
<sequence length="220" mass="25236">MKLKQTPILRLYKLETNKEDHAKFVKAGQHNMLTSQENEPGTLFMQTSHDEETTNFVVECYQDEASYDTHANSKQFKDFTDVAKDILTSRVKVELFPEFISTKAEKLAVTGSNDYVIYLTEIGVSLGKGDEFSHAVMKEMKTAVEEEKDILAMIAGTVADQPNEWLAIEVYRNNEAYKQHLETKNFKEYLNNTKYCVESKSLRKLQPDVIVDQGAIFYQP</sequence>